<proteinExistence type="predicted"/>
<comment type="caution">
    <text evidence="1">The sequence shown here is derived from an EMBL/GenBank/DDBJ whole genome shotgun (WGS) entry which is preliminary data.</text>
</comment>
<dbReference type="EMBL" id="LGVR01000051">
    <property type="protein sequence ID" value="KOA85919.1"/>
    <property type="molecule type" value="Genomic_DNA"/>
</dbReference>
<accession>A0A9Q1UXF5</accession>
<dbReference type="RefSeq" id="WP_013721019.1">
    <property type="nucleotide sequence ID" value="NZ_LGVP01000079.1"/>
</dbReference>
<name>A0A9Q1UXF5_CLOBO</name>
<organism evidence="1 2">
    <name type="scientific">Clostridium botulinum</name>
    <dbReference type="NCBI Taxonomy" id="1491"/>
    <lineage>
        <taxon>Bacteria</taxon>
        <taxon>Bacillati</taxon>
        <taxon>Bacillota</taxon>
        <taxon>Clostridia</taxon>
        <taxon>Eubacteriales</taxon>
        <taxon>Clostridiaceae</taxon>
        <taxon>Clostridium</taxon>
    </lineage>
</organism>
<reference evidence="1 2" key="1">
    <citation type="submission" date="2015-07" db="EMBL/GenBank/DDBJ databases">
        <title>Draft genome sequences of 17 French Clostridium botulinum group III.</title>
        <authorList>
            <person name="Woudstra C."/>
            <person name="Le Marechal C."/>
            <person name="Souillard R."/>
            <person name="Bayon-Auboyer M.-H."/>
            <person name="Dessouter D."/>
            <person name="Fach P."/>
        </authorList>
    </citation>
    <scope>NUCLEOTIDE SEQUENCE [LARGE SCALE GENOMIC DNA]</scope>
    <source>
        <strain evidence="1 2">12LNRI-CD</strain>
    </source>
</reference>
<dbReference type="InterPro" id="IPR013783">
    <property type="entry name" value="Ig-like_fold"/>
</dbReference>
<dbReference type="Gene3D" id="2.60.40.1120">
    <property type="entry name" value="Carboxypeptidase-like, regulatory domain"/>
    <property type="match status" value="1"/>
</dbReference>
<dbReference type="SUPFAM" id="SSF49464">
    <property type="entry name" value="Carboxypeptidase regulatory domain-like"/>
    <property type="match status" value="2"/>
</dbReference>
<dbReference type="Gene3D" id="2.60.40.10">
    <property type="entry name" value="Immunoglobulins"/>
    <property type="match status" value="1"/>
</dbReference>
<evidence type="ECO:0000313" key="1">
    <source>
        <dbReference type="EMBL" id="KOA85919.1"/>
    </source>
</evidence>
<protein>
    <recommendedName>
        <fullName evidence="3">Carboxypeptidase regulatory-like domain-containing protein</fullName>
    </recommendedName>
</protein>
<dbReference type="InterPro" id="IPR008969">
    <property type="entry name" value="CarboxyPept-like_regulatory"/>
</dbReference>
<gene>
    <name evidence="1" type="ORF">ADU74_09315</name>
</gene>
<evidence type="ECO:0008006" key="3">
    <source>
        <dbReference type="Google" id="ProtNLM"/>
    </source>
</evidence>
<dbReference type="Pfam" id="PF13620">
    <property type="entry name" value="CarboxypepD_reg"/>
    <property type="match status" value="2"/>
</dbReference>
<dbReference type="AlphaFoldDB" id="A0A9Q1UXF5"/>
<evidence type="ECO:0000313" key="2">
    <source>
        <dbReference type="Proteomes" id="UP000037540"/>
    </source>
</evidence>
<dbReference type="Proteomes" id="UP000037540">
    <property type="component" value="Unassembled WGS sequence"/>
</dbReference>
<sequence>MAQINKDKYILGQSTSGVISTPQSEIRMDLTLQPNTNNIMGANISGRVTNDASVPIAGVYIKLMTQNYNPVMHTITNSSGKYAFENMPQGNYYVFAISQGMNLSQSNLLTLKDYLYYTVNFTLTPSTAARLAIIAGRILDAATSNPINEVIVSLIGASDTLISVAYTNQYGQYVFAEVPKGNYDITITAKDTSYLALTVPVSITQDGEIYPVQSRLQLRNSLPLNAIVVRGFDYRRIIMIGFNITNTTLTLQRYYPGTYFHGARDAYFRIQIFSSTGVQKLSVEVNGRDTSSTTKLDPIVGFKFEYGDKIKLWGTDPQSTSNGALIIMGNVINGNEDYTDGISVANMNNTEFQITQLGLKAVYITSK</sequence>